<gene>
    <name evidence="1" type="ORF">CHARACLAT_010172</name>
</gene>
<comment type="caution">
    <text evidence="1">The sequence shown here is derived from an EMBL/GenBank/DDBJ whole genome shotgun (WGS) entry which is preliminary data.</text>
</comment>
<dbReference type="Proteomes" id="UP001352852">
    <property type="component" value="Unassembled WGS sequence"/>
</dbReference>
<sequence>MDYSCVVKMVHDVKFPLSLSSTRLSCNSASPCNTILLAGLSARHPQQLMKSEMQSGLSGPQAGTAVVHTNTYKHTQDKKHMNRAAWMSSHQEYNLPQILNNLLVLHKQT</sequence>
<organism evidence="1 2">
    <name type="scientific">Characodon lateralis</name>
    <dbReference type="NCBI Taxonomy" id="208331"/>
    <lineage>
        <taxon>Eukaryota</taxon>
        <taxon>Metazoa</taxon>
        <taxon>Chordata</taxon>
        <taxon>Craniata</taxon>
        <taxon>Vertebrata</taxon>
        <taxon>Euteleostomi</taxon>
        <taxon>Actinopterygii</taxon>
        <taxon>Neopterygii</taxon>
        <taxon>Teleostei</taxon>
        <taxon>Neoteleostei</taxon>
        <taxon>Acanthomorphata</taxon>
        <taxon>Ovalentaria</taxon>
        <taxon>Atherinomorphae</taxon>
        <taxon>Cyprinodontiformes</taxon>
        <taxon>Goodeidae</taxon>
        <taxon>Characodon</taxon>
    </lineage>
</organism>
<evidence type="ECO:0000313" key="1">
    <source>
        <dbReference type="EMBL" id="MED6277131.1"/>
    </source>
</evidence>
<keyword evidence="2" id="KW-1185">Reference proteome</keyword>
<reference evidence="1 2" key="1">
    <citation type="submission" date="2021-06" db="EMBL/GenBank/DDBJ databases">
        <authorList>
            <person name="Palmer J.M."/>
        </authorList>
    </citation>
    <scope>NUCLEOTIDE SEQUENCE [LARGE SCALE GENOMIC DNA]</scope>
    <source>
        <strain evidence="1 2">CL_MEX2019</strain>
        <tissue evidence="1">Muscle</tissue>
    </source>
</reference>
<accession>A0ABU7DPX1</accession>
<name>A0ABU7DPX1_9TELE</name>
<protein>
    <submittedName>
        <fullName evidence="1">Uncharacterized protein</fullName>
    </submittedName>
</protein>
<evidence type="ECO:0000313" key="2">
    <source>
        <dbReference type="Proteomes" id="UP001352852"/>
    </source>
</evidence>
<proteinExistence type="predicted"/>
<dbReference type="EMBL" id="JAHUTJ010033431">
    <property type="protein sequence ID" value="MED6277131.1"/>
    <property type="molecule type" value="Genomic_DNA"/>
</dbReference>